<dbReference type="EMBL" id="JAHWGI010000979">
    <property type="protein sequence ID" value="KAK3919484.1"/>
    <property type="molecule type" value="Genomic_DNA"/>
</dbReference>
<evidence type="ECO:0000313" key="2">
    <source>
        <dbReference type="EMBL" id="KAK3919484.1"/>
    </source>
</evidence>
<accession>A0AAE1HDR4</accession>
<feature type="region of interest" description="Disordered" evidence="1">
    <location>
        <begin position="356"/>
        <end position="384"/>
    </location>
</feature>
<sequence length="669" mass="71877">MHSSFDVYSINKSINKLLNNTDAVRPLEYLRSGGVLPRHGRVPLRPVSAVHSPAAFLVQGARAGRQGAPPPQAPPRHDGAAAGAYCLQSVGYRLQTLQGRPVTATACMTERWLVLGAVLSAGFGAARVTSTPRPRCERCAERTHLGNSLPQFMPLQPMVASLTRRSRARSTGTVPSSSRSPSLPTEQHRTASVQRQSSGLLGGLKLPSRCCAPEAVALRAPATVARYALPRLRAARSPDDRKEVISCTTAPSVTSSPESSSEPAAAAESPPARMRTASCWDESAGKEERNSRARPLALTLTVSILVLLVRELAHALDLLRRHEERPERAHLWVPHELLGALASGAVLAARQELHVPQQQQVEGQQPEGHEAGGVAEHRGVGGVHERGERHLAVGRRQACVVVHLAQVAQRRPRVRAVKRRVDGSHHVLPVLARTAGHQPVLERPQAVLHEHEHGALGLLRGLAVVVEGLVHGLRRLLLRQGPQGVPPLGRGGRGRRRGHGGVPARRVWLLHLFNLAFALFGGVHHRRRLRGRCTAVAVVEAVLGSVGRAVRRQRGRHPQVLERVPLGRGRRGCSHPGGGAQPEPERDAHEHEGDGQRDAGRQHPAAHATGLVRVRHAQLPQHAGVLHAVQVHAVGAVGQLDVLHDGLAVLAVLAVRNTFGAPGAYCSRP</sequence>
<feature type="region of interest" description="Disordered" evidence="1">
    <location>
        <begin position="161"/>
        <end position="198"/>
    </location>
</feature>
<proteinExistence type="predicted"/>
<organism evidence="2 3">
    <name type="scientific">Frankliniella fusca</name>
    <dbReference type="NCBI Taxonomy" id="407009"/>
    <lineage>
        <taxon>Eukaryota</taxon>
        <taxon>Metazoa</taxon>
        <taxon>Ecdysozoa</taxon>
        <taxon>Arthropoda</taxon>
        <taxon>Hexapoda</taxon>
        <taxon>Insecta</taxon>
        <taxon>Pterygota</taxon>
        <taxon>Neoptera</taxon>
        <taxon>Paraneoptera</taxon>
        <taxon>Thysanoptera</taxon>
        <taxon>Terebrantia</taxon>
        <taxon>Thripoidea</taxon>
        <taxon>Thripidae</taxon>
        <taxon>Frankliniella</taxon>
    </lineage>
</organism>
<feature type="compositionally biased region" description="Polar residues" evidence="1">
    <location>
        <begin position="172"/>
        <end position="198"/>
    </location>
</feature>
<reference evidence="2" key="1">
    <citation type="submission" date="2021-07" db="EMBL/GenBank/DDBJ databases">
        <authorList>
            <person name="Catto M.A."/>
            <person name="Jacobson A."/>
            <person name="Kennedy G."/>
            <person name="Labadie P."/>
            <person name="Hunt B.G."/>
            <person name="Srinivasan R."/>
        </authorList>
    </citation>
    <scope>NUCLEOTIDE SEQUENCE</scope>
    <source>
        <strain evidence="2">PL_HMW_Pooled</strain>
        <tissue evidence="2">Head</tissue>
    </source>
</reference>
<feature type="region of interest" description="Disordered" evidence="1">
    <location>
        <begin position="238"/>
        <end position="292"/>
    </location>
</feature>
<gene>
    <name evidence="2" type="ORF">KUF71_008611</name>
</gene>
<protein>
    <submittedName>
        <fullName evidence="2">TPR repeat-containing protein</fullName>
    </submittedName>
</protein>
<feature type="region of interest" description="Disordered" evidence="1">
    <location>
        <begin position="554"/>
        <end position="604"/>
    </location>
</feature>
<name>A0AAE1HDR4_9NEOP</name>
<feature type="compositionally biased region" description="Basic and acidic residues" evidence="1">
    <location>
        <begin position="367"/>
        <end position="384"/>
    </location>
</feature>
<comment type="caution">
    <text evidence="2">The sequence shown here is derived from an EMBL/GenBank/DDBJ whole genome shotgun (WGS) entry which is preliminary data.</text>
</comment>
<dbReference type="AlphaFoldDB" id="A0AAE1HDR4"/>
<dbReference type="Proteomes" id="UP001219518">
    <property type="component" value="Unassembled WGS sequence"/>
</dbReference>
<feature type="compositionally biased region" description="Basic and acidic residues" evidence="1">
    <location>
        <begin position="583"/>
        <end position="601"/>
    </location>
</feature>
<evidence type="ECO:0000256" key="1">
    <source>
        <dbReference type="SAM" id="MobiDB-lite"/>
    </source>
</evidence>
<keyword evidence="3" id="KW-1185">Reference proteome</keyword>
<evidence type="ECO:0000313" key="3">
    <source>
        <dbReference type="Proteomes" id="UP001219518"/>
    </source>
</evidence>
<feature type="compositionally biased region" description="Low complexity" evidence="1">
    <location>
        <begin position="248"/>
        <end position="272"/>
    </location>
</feature>
<feature type="compositionally biased region" description="Low complexity" evidence="1">
    <location>
        <begin position="356"/>
        <end position="366"/>
    </location>
</feature>
<reference evidence="2" key="2">
    <citation type="journal article" date="2023" name="BMC Genomics">
        <title>Pest status, molecular evolution, and epigenetic factors derived from the genome assembly of Frankliniella fusca, a thysanopteran phytovirus vector.</title>
        <authorList>
            <person name="Catto M.A."/>
            <person name="Labadie P.E."/>
            <person name="Jacobson A.L."/>
            <person name="Kennedy G.G."/>
            <person name="Srinivasan R."/>
            <person name="Hunt B.G."/>
        </authorList>
    </citation>
    <scope>NUCLEOTIDE SEQUENCE</scope>
    <source>
        <strain evidence="2">PL_HMW_Pooled</strain>
    </source>
</reference>